<name>A0A077EJZ2_9FLAO</name>
<dbReference type="RefSeq" id="WP_024564348.1">
    <property type="nucleotide sequence ID" value="NZ_CP007547.1"/>
</dbReference>
<dbReference type="KEGG" id="eao:BD94_2030"/>
<dbReference type="EMBL" id="CP007547">
    <property type="protein sequence ID" value="AIL45805.1"/>
    <property type="molecule type" value="Genomic_DNA"/>
</dbReference>
<dbReference type="Gene3D" id="2.40.160.20">
    <property type="match status" value="1"/>
</dbReference>
<evidence type="ECO:0000313" key="1">
    <source>
        <dbReference type="EMBL" id="AIL45805.1"/>
    </source>
</evidence>
<dbReference type="HOGENOM" id="CLU_1459160_0_0_10"/>
<gene>
    <name evidence="1" type="ORF">BD94_2030</name>
</gene>
<proteinExistence type="predicted"/>
<evidence type="ECO:0008006" key="3">
    <source>
        <dbReference type="Google" id="ProtNLM"/>
    </source>
</evidence>
<evidence type="ECO:0000313" key="2">
    <source>
        <dbReference type="Proteomes" id="UP000028933"/>
    </source>
</evidence>
<dbReference type="Proteomes" id="UP000028933">
    <property type="component" value="Chromosome"/>
</dbReference>
<organism evidence="1 2">
    <name type="scientific">Elizabethkingia anophelis NUHP1</name>
    <dbReference type="NCBI Taxonomy" id="1338011"/>
    <lineage>
        <taxon>Bacteria</taxon>
        <taxon>Pseudomonadati</taxon>
        <taxon>Bacteroidota</taxon>
        <taxon>Flavobacteriia</taxon>
        <taxon>Flavobacteriales</taxon>
        <taxon>Weeksellaceae</taxon>
        <taxon>Elizabethkingia</taxon>
    </lineage>
</organism>
<reference evidence="1" key="2">
    <citation type="journal article" date="2015" name="Genome Biol. Evol.">
        <title>Complete Genome Sequence and Transcriptomic Analysis of the Novel Pathogen Elizabethkingia anophelis in Response to Oxidative Stress.</title>
        <authorList>
            <person name="Li Y."/>
            <person name="Liu Y."/>
            <person name="Chew S.C."/>
            <person name="Tay M."/>
            <person name="Salido M.M."/>
            <person name="Teo J."/>
            <person name="Lauro F.M."/>
            <person name="Givskov M."/>
            <person name="Yang L."/>
        </authorList>
    </citation>
    <scope>NUCLEOTIDE SEQUENCE</scope>
    <source>
        <strain evidence="1">NUHP1</strain>
    </source>
</reference>
<reference evidence="1" key="1">
    <citation type="journal article" date="2013" name="Lancet">
        <title>First case of E anophelis outbreak in an intensive-care unit.</title>
        <authorList>
            <person name="Teo J."/>
            <person name="Tan S.Y."/>
            <person name="Tay M."/>
            <person name="Ding Y."/>
            <person name="Kjelleberg S."/>
            <person name="Givskov M."/>
            <person name="Lin R.T."/>
            <person name="Yang L."/>
        </authorList>
    </citation>
    <scope>NUCLEOTIDE SEQUENCE [LARGE SCALE GENOMIC DNA]</scope>
    <source>
        <strain evidence="1">NUHP1</strain>
    </source>
</reference>
<dbReference type="eggNOG" id="COG3637">
    <property type="taxonomic scope" value="Bacteria"/>
</dbReference>
<sequence>MKKFLLFIPLISASLLQAQKIEISAAYGTPSIFGISSSLYDFVGNVITGNSEETSSSNGVLSLHVMMYNREMKWRYGLEFNLESFDEKGTGFKSQSLVSVQPRIDYFWSGADRKLKLYSGVSAGVLFKNAKYIDKTSKTEEKDNLTTFGFNIMPIGLRYGKDFGVFIEPNIGTRGFVNAGVSYIF</sequence>
<protein>
    <recommendedName>
        <fullName evidence="3">Outer membrane protein beta-barrel domain-containing protein</fullName>
    </recommendedName>
</protein>
<dbReference type="AlphaFoldDB" id="A0A077EJZ2"/>
<accession>A0A077EJZ2</accession>